<sequence length="81" mass="9513">MTFSTLPFSSNCFNSAKGIYNTDYYCEAIATSTAYVFKLNYEPLFIVLNLLVMQCARPKRDHVYWTYISRRPLICLRRSPK</sequence>
<dbReference type="Proteomes" id="UP000037696">
    <property type="component" value="Unassembled WGS sequence"/>
</dbReference>
<keyword evidence="2" id="KW-1185">Reference proteome</keyword>
<evidence type="ECO:0000313" key="2">
    <source>
        <dbReference type="Proteomes" id="UP000037696"/>
    </source>
</evidence>
<protein>
    <submittedName>
        <fullName evidence="1">Uncharacterized protein</fullName>
    </submittedName>
</protein>
<evidence type="ECO:0000313" key="1">
    <source>
        <dbReference type="EMBL" id="KOS44841.1"/>
    </source>
</evidence>
<dbReference type="AlphaFoldDB" id="A0A0M8PBQ4"/>
<organism evidence="1 2">
    <name type="scientific">Penicillium nordicum</name>
    <dbReference type="NCBI Taxonomy" id="229535"/>
    <lineage>
        <taxon>Eukaryota</taxon>
        <taxon>Fungi</taxon>
        <taxon>Dikarya</taxon>
        <taxon>Ascomycota</taxon>
        <taxon>Pezizomycotina</taxon>
        <taxon>Eurotiomycetes</taxon>
        <taxon>Eurotiomycetidae</taxon>
        <taxon>Eurotiales</taxon>
        <taxon>Aspergillaceae</taxon>
        <taxon>Penicillium</taxon>
    </lineage>
</organism>
<reference evidence="1 2" key="1">
    <citation type="submission" date="2015-08" db="EMBL/GenBank/DDBJ databases">
        <title>Genome sequencing of Penicillium nordicum.</title>
        <authorList>
            <person name="Nguyen H.D."/>
            <person name="Seifert K.A."/>
        </authorList>
    </citation>
    <scope>NUCLEOTIDE SEQUENCE [LARGE SCALE GENOMIC DNA]</scope>
    <source>
        <strain evidence="1 2">DAOMC 185683</strain>
    </source>
</reference>
<proteinExistence type="predicted"/>
<dbReference type="EMBL" id="LHQQ01000053">
    <property type="protein sequence ID" value="KOS44841.1"/>
    <property type="molecule type" value="Genomic_DNA"/>
</dbReference>
<name>A0A0M8PBQ4_9EURO</name>
<accession>A0A0M8PBQ4</accession>
<gene>
    <name evidence="1" type="ORF">ACN38_g4199</name>
</gene>
<comment type="caution">
    <text evidence="1">The sequence shown here is derived from an EMBL/GenBank/DDBJ whole genome shotgun (WGS) entry which is preliminary data.</text>
</comment>